<dbReference type="PANTHER" id="PTHR19136">
    <property type="entry name" value="MOLYBDENUM COFACTOR GUANYLYLTRANSFERASE"/>
    <property type="match status" value="1"/>
</dbReference>
<comment type="domain">
    <text evidence="8">The N-terminal domain determines nucleotide recognition and specific binding, while the C-terminal domain determines the specific binding to the target protein.</text>
</comment>
<evidence type="ECO:0000313" key="11">
    <source>
        <dbReference type="Proteomes" id="UP000625780"/>
    </source>
</evidence>
<dbReference type="Pfam" id="PF12804">
    <property type="entry name" value="NTP_transf_3"/>
    <property type="match status" value="1"/>
</dbReference>
<feature type="binding site" evidence="8">
    <location>
        <begin position="19"/>
        <end position="21"/>
    </location>
    <ligand>
        <name>GTP</name>
        <dbReference type="ChEBI" id="CHEBI:37565"/>
    </ligand>
</feature>
<name>A0ABQ1QS99_9FLAO</name>
<feature type="binding site" evidence="8">
    <location>
        <position position="77"/>
    </location>
    <ligand>
        <name>GTP</name>
        <dbReference type="ChEBI" id="CHEBI:37565"/>
    </ligand>
</feature>
<feature type="binding site" evidence="8">
    <location>
        <position position="106"/>
    </location>
    <ligand>
        <name>Mg(2+)</name>
        <dbReference type="ChEBI" id="CHEBI:18420"/>
    </ligand>
</feature>
<comment type="caution">
    <text evidence="10">The sequence shown here is derived from an EMBL/GenBank/DDBJ whole genome shotgun (WGS) entry which is preliminary data.</text>
</comment>
<dbReference type="InterPro" id="IPR013482">
    <property type="entry name" value="Molybde_CF_guanTrfase"/>
</dbReference>
<evidence type="ECO:0000256" key="2">
    <source>
        <dbReference type="ARBA" id="ARBA00022679"/>
    </source>
</evidence>
<keyword evidence="7 8" id="KW-0501">Molybdenum cofactor biosynthesis</keyword>
<dbReference type="CDD" id="cd02503">
    <property type="entry name" value="MobA"/>
    <property type="match status" value="1"/>
</dbReference>
<dbReference type="Gene3D" id="3.90.550.10">
    <property type="entry name" value="Spore Coat Polysaccharide Biosynthesis Protein SpsA, Chain A"/>
    <property type="match status" value="1"/>
</dbReference>
<reference evidence="11" key="1">
    <citation type="journal article" date="2019" name="Int. J. Syst. Evol. Microbiol.">
        <title>The Global Catalogue of Microorganisms (GCM) 10K type strain sequencing project: providing services to taxonomists for standard genome sequencing and annotation.</title>
        <authorList>
            <consortium name="The Broad Institute Genomics Platform"/>
            <consortium name="The Broad Institute Genome Sequencing Center for Infectious Disease"/>
            <person name="Wu L."/>
            <person name="Ma J."/>
        </authorList>
    </citation>
    <scope>NUCLEOTIDE SEQUENCE [LARGE SCALE GENOMIC DNA]</scope>
    <source>
        <strain evidence="11">CGMCC 1.12606</strain>
    </source>
</reference>
<comment type="similarity">
    <text evidence="8">Belongs to the MobA family.</text>
</comment>
<protein>
    <recommendedName>
        <fullName evidence="8">Probable molybdenum cofactor guanylyltransferase</fullName>
        <shortName evidence="8">MoCo guanylyltransferase</shortName>
        <ecNumber evidence="8">2.7.7.77</ecNumber>
    </recommendedName>
    <alternativeName>
        <fullName evidence="8">GTP:molybdopterin guanylyltransferase</fullName>
    </alternativeName>
    <alternativeName>
        <fullName evidence="8">Mo-MPT guanylyltransferase</fullName>
    </alternativeName>
    <alternativeName>
        <fullName evidence="8">Molybdopterin guanylyltransferase</fullName>
    </alternativeName>
    <alternativeName>
        <fullName evidence="8">Molybdopterin-guanine dinucleotide synthase</fullName>
        <shortName evidence="8">MGD synthase</shortName>
    </alternativeName>
</protein>
<evidence type="ECO:0000256" key="8">
    <source>
        <dbReference type="HAMAP-Rule" id="MF_00316"/>
    </source>
</evidence>
<dbReference type="EC" id="2.7.7.77" evidence="8"/>
<sequence length="205" mass="22798">MDNHLTYDQSAPVLYGLILAGGKSSRMGRDKALISYHGKSQWEVLYDLAQKLCTRTFLSLRKDQQNDIATEADSILDRDEYPGPFNGILSAHKAFPDAAWLVLACDLPLIDHKTLQLLVDSRDSSMDATALATQATKLPEPLAAIWEPRALDRVPGYLNSAASSCPRKFLLNSEISLVIPPRDEVLANANSQEDYERIRQVLESK</sequence>
<keyword evidence="3 8" id="KW-0479">Metal-binding</keyword>
<keyword evidence="11" id="KW-1185">Reference proteome</keyword>
<dbReference type="Proteomes" id="UP000625780">
    <property type="component" value="Unassembled WGS sequence"/>
</dbReference>
<evidence type="ECO:0000256" key="5">
    <source>
        <dbReference type="ARBA" id="ARBA00022842"/>
    </source>
</evidence>
<feature type="binding site" evidence="8">
    <location>
        <position position="106"/>
    </location>
    <ligand>
        <name>GTP</name>
        <dbReference type="ChEBI" id="CHEBI:37565"/>
    </ligand>
</feature>
<evidence type="ECO:0000256" key="7">
    <source>
        <dbReference type="ARBA" id="ARBA00023150"/>
    </source>
</evidence>
<organism evidence="10 11">
    <name type="scientific">Muriicola marianensis</name>
    <dbReference type="NCBI Taxonomy" id="1324801"/>
    <lineage>
        <taxon>Bacteria</taxon>
        <taxon>Pseudomonadati</taxon>
        <taxon>Bacteroidota</taxon>
        <taxon>Flavobacteriia</taxon>
        <taxon>Flavobacteriales</taxon>
        <taxon>Flavobacteriaceae</taxon>
        <taxon>Muriicola</taxon>
    </lineage>
</organism>
<dbReference type="InterPro" id="IPR029044">
    <property type="entry name" value="Nucleotide-diphossugar_trans"/>
</dbReference>
<comment type="catalytic activity">
    <reaction evidence="8">
        <text>Mo-molybdopterin + GTP + H(+) = Mo-molybdopterin guanine dinucleotide + diphosphate</text>
        <dbReference type="Rhea" id="RHEA:34243"/>
        <dbReference type="ChEBI" id="CHEBI:15378"/>
        <dbReference type="ChEBI" id="CHEBI:33019"/>
        <dbReference type="ChEBI" id="CHEBI:37565"/>
        <dbReference type="ChEBI" id="CHEBI:71302"/>
        <dbReference type="ChEBI" id="CHEBI:71310"/>
        <dbReference type="EC" id="2.7.7.77"/>
    </reaction>
</comment>
<gene>
    <name evidence="8" type="primary">mobA</name>
    <name evidence="10" type="ORF">GCM10011361_02610</name>
</gene>
<keyword evidence="5 8" id="KW-0460">Magnesium</keyword>
<keyword evidence="6 8" id="KW-0342">GTP-binding</keyword>
<evidence type="ECO:0000256" key="1">
    <source>
        <dbReference type="ARBA" id="ARBA00022490"/>
    </source>
</evidence>
<evidence type="ECO:0000256" key="6">
    <source>
        <dbReference type="ARBA" id="ARBA00023134"/>
    </source>
</evidence>
<evidence type="ECO:0000256" key="3">
    <source>
        <dbReference type="ARBA" id="ARBA00022723"/>
    </source>
</evidence>
<comment type="subcellular location">
    <subcellularLocation>
        <location evidence="8">Cytoplasm</location>
    </subcellularLocation>
</comment>
<feature type="binding site" evidence="8">
    <location>
        <position position="31"/>
    </location>
    <ligand>
        <name>GTP</name>
        <dbReference type="ChEBI" id="CHEBI:37565"/>
    </ligand>
</feature>
<comment type="caution">
    <text evidence="8">Lacks conserved residue(s) required for the propagation of feature annotation.</text>
</comment>
<keyword evidence="2 8" id="KW-0808">Transferase</keyword>
<dbReference type="EMBL" id="BMFH01000001">
    <property type="protein sequence ID" value="GGD38952.1"/>
    <property type="molecule type" value="Genomic_DNA"/>
</dbReference>
<comment type="cofactor">
    <cofactor evidence="8">
        <name>Mg(2+)</name>
        <dbReference type="ChEBI" id="CHEBI:18420"/>
    </cofactor>
</comment>
<dbReference type="HAMAP" id="MF_00316">
    <property type="entry name" value="MobA"/>
    <property type="match status" value="1"/>
</dbReference>
<dbReference type="PANTHER" id="PTHR19136:SF81">
    <property type="entry name" value="MOLYBDENUM COFACTOR GUANYLYLTRANSFERASE"/>
    <property type="match status" value="1"/>
</dbReference>
<proteinExistence type="inferred from homology"/>
<accession>A0ABQ1QS99</accession>
<keyword evidence="1 8" id="KW-0963">Cytoplasm</keyword>
<feature type="domain" description="MobA-like NTP transferase" evidence="9">
    <location>
        <begin position="16"/>
        <end position="158"/>
    </location>
</feature>
<dbReference type="InterPro" id="IPR025877">
    <property type="entry name" value="MobA-like_NTP_Trfase"/>
</dbReference>
<evidence type="ECO:0000256" key="4">
    <source>
        <dbReference type="ARBA" id="ARBA00022741"/>
    </source>
</evidence>
<evidence type="ECO:0000259" key="9">
    <source>
        <dbReference type="Pfam" id="PF12804"/>
    </source>
</evidence>
<dbReference type="RefSeq" id="WP_229732443.1">
    <property type="nucleotide sequence ID" value="NZ_BMFH01000001.1"/>
</dbReference>
<dbReference type="SUPFAM" id="SSF53448">
    <property type="entry name" value="Nucleotide-diphospho-sugar transferases"/>
    <property type="match status" value="1"/>
</dbReference>
<keyword evidence="4 8" id="KW-0547">Nucleotide-binding</keyword>
<evidence type="ECO:0000313" key="10">
    <source>
        <dbReference type="EMBL" id="GGD38952.1"/>
    </source>
</evidence>
<comment type="function">
    <text evidence="8">Transfers a GMP moiety from GTP to Mo-molybdopterin (Mo-MPT) cofactor (Moco or molybdenum cofactor) to form Mo-molybdopterin guanine dinucleotide (Mo-MGD) cofactor.</text>
</comment>